<evidence type="ECO:0000313" key="4">
    <source>
        <dbReference type="Proteomes" id="UP000563524"/>
    </source>
</evidence>
<keyword evidence="2" id="KW-0732">Signal</keyword>
<comment type="caution">
    <text evidence="3">The sequence shown here is derived from an EMBL/GenBank/DDBJ whole genome shotgun (WGS) entry which is preliminary data.</text>
</comment>
<dbReference type="Proteomes" id="UP000563524">
    <property type="component" value="Unassembled WGS sequence"/>
</dbReference>
<keyword evidence="1" id="KW-0812">Transmembrane</keyword>
<dbReference type="RefSeq" id="WP_183818267.1">
    <property type="nucleotide sequence ID" value="NZ_JACHOB010000004.1"/>
</dbReference>
<feature type="transmembrane region" description="Helical" evidence="1">
    <location>
        <begin position="413"/>
        <end position="432"/>
    </location>
</feature>
<evidence type="ECO:0008006" key="5">
    <source>
        <dbReference type="Google" id="ProtNLM"/>
    </source>
</evidence>
<reference evidence="3 4" key="1">
    <citation type="submission" date="2020-08" db="EMBL/GenBank/DDBJ databases">
        <title>Genomic Encyclopedia of Type Strains, Phase IV (KMG-IV): sequencing the most valuable type-strain genomes for metagenomic binning, comparative biology and taxonomic classification.</title>
        <authorList>
            <person name="Goeker M."/>
        </authorList>
    </citation>
    <scope>NUCLEOTIDE SEQUENCE [LARGE SCALE GENOMIC DNA]</scope>
    <source>
        <strain evidence="3 4">DSM 102850</strain>
    </source>
</reference>
<evidence type="ECO:0000313" key="3">
    <source>
        <dbReference type="EMBL" id="MBB4659554.1"/>
    </source>
</evidence>
<keyword evidence="1" id="KW-0472">Membrane</keyword>
<sequence length="439" mass="44351">MRRILLTTSLLALLPTAAAAQCEDFGGVVLCSGVDEDGFATENSIYLEVESDGEVRSLDGEDALALTGPATQVVVGAGASVSGSDDGIDFGQAEDGVLGDRLVQNDGAISGGDKAIDADGLEFVTVINTGTITSGDKGIRVGTGDDAYLENYGTISAGDEAFEAGDRAFVFNDAGAVIETTDEDAIQVGADAEILNFGSILSGTGSGDGIDVDGGTIINFEGASIVSRGFASDPADAEAGIDVDEGSATLEVVNLGLIEGQIGILTDPGNDGSQLIENQATIRGTGGIALDLGAGEDGLVLNTLDAVLEGDALFGLGDDLITLIGDQRAFVGSLGGGDDFTLFDGGTGDDTIALDSLVTLDDVGMIVASSMLAGAFELDFTNADGSSSLLLFTSFENFLIGGELFAFGDLSEIPLPAAAPLFAGALGLGGMLRRRRRKA</sequence>
<name>A0A840I5T9_9PROT</name>
<dbReference type="AlphaFoldDB" id="A0A840I5T9"/>
<evidence type="ECO:0000256" key="1">
    <source>
        <dbReference type="SAM" id="Phobius"/>
    </source>
</evidence>
<organism evidence="3 4">
    <name type="scientific">Parvularcula dongshanensis</name>
    <dbReference type="NCBI Taxonomy" id="1173995"/>
    <lineage>
        <taxon>Bacteria</taxon>
        <taxon>Pseudomonadati</taxon>
        <taxon>Pseudomonadota</taxon>
        <taxon>Alphaproteobacteria</taxon>
        <taxon>Parvularculales</taxon>
        <taxon>Parvularculaceae</taxon>
        <taxon>Parvularcula</taxon>
    </lineage>
</organism>
<proteinExistence type="predicted"/>
<keyword evidence="1" id="KW-1133">Transmembrane helix</keyword>
<evidence type="ECO:0000256" key="2">
    <source>
        <dbReference type="SAM" id="SignalP"/>
    </source>
</evidence>
<feature type="signal peptide" evidence="2">
    <location>
        <begin position="1"/>
        <end position="20"/>
    </location>
</feature>
<keyword evidence="4" id="KW-1185">Reference proteome</keyword>
<accession>A0A840I5T9</accession>
<gene>
    <name evidence="3" type="ORF">GGQ59_002091</name>
</gene>
<dbReference type="EMBL" id="JACHOB010000004">
    <property type="protein sequence ID" value="MBB4659554.1"/>
    <property type="molecule type" value="Genomic_DNA"/>
</dbReference>
<protein>
    <recommendedName>
        <fullName evidence="5">VPLPA-CTERM sorting domain-containing protein</fullName>
    </recommendedName>
</protein>
<feature type="chain" id="PRO_5032390937" description="VPLPA-CTERM sorting domain-containing protein" evidence="2">
    <location>
        <begin position="21"/>
        <end position="439"/>
    </location>
</feature>